<name>A0A0A9V8U8_ARUDO</name>
<protein>
    <submittedName>
        <fullName evidence="1">Uncharacterized protein</fullName>
    </submittedName>
</protein>
<reference evidence="1" key="1">
    <citation type="submission" date="2014-09" db="EMBL/GenBank/DDBJ databases">
        <authorList>
            <person name="Magalhaes I.L.F."/>
            <person name="Oliveira U."/>
            <person name="Santos F.R."/>
            <person name="Vidigal T.H.D.A."/>
            <person name="Brescovit A.D."/>
            <person name="Santos A.J."/>
        </authorList>
    </citation>
    <scope>NUCLEOTIDE SEQUENCE</scope>
    <source>
        <tissue evidence="1">Shoot tissue taken approximately 20 cm above the soil surface</tissue>
    </source>
</reference>
<organism evidence="1">
    <name type="scientific">Arundo donax</name>
    <name type="common">Giant reed</name>
    <name type="synonym">Donax arundinaceus</name>
    <dbReference type="NCBI Taxonomy" id="35708"/>
    <lineage>
        <taxon>Eukaryota</taxon>
        <taxon>Viridiplantae</taxon>
        <taxon>Streptophyta</taxon>
        <taxon>Embryophyta</taxon>
        <taxon>Tracheophyta</taxon>
        <taxon>Spermatophyta</taxon>
        <taxon>Magnoliopsida</taxon>
        <taxon>Liliopsida</taxon>
        <taxon>Poales</taxon>
        <taxon>Poaceae</taxon>
        <taxon>PACMAD clade</taxon>
        <taxon>Arundinoideae</taxon>
        <taxon>Arundineae</taxon>
        <taxon>Arundo</taxon>
    </lineage>
</organism>
<proteinExistence type="predicted"/>
<dbReference type="EMBL" id="GBRH01208454">
    <property type="protein sequence ID" value="JAD89441.1"/>
    <property type="molecule type" value="Transcribed_RNA"/>
</dbReference>
<reference evidence="1" key="2">
    <citation type="journal article" date="2015" name="Data Brief">
        <title>Shoot transcriptome of the giant reed, Arundo donax.</title>
        <authorList>
            <person name="Barrero R.A."/>
            <person name="Guerrero F.D."/>
            <person name="Moolhuijzen P."/>
            <person name="Goolsby J.A."/>
            <person name="Tidwell J."/>
            <person name="Bellgard S.E."/>
            <person name="Bellgard M.I."/>
        </authorList>
    </citation>
    <scope>NUCLEOTIDE SEQUENCE</scope>
    <source>
        <tissue evidence="1">Shoot tissue taken approximately 20 cm above the soil surface</tissue>
    </source>
</reference>
<evidence type="ECO:0000313" key="1">
    <source>
        <dbReference type="EMBL" id="JAD89441.1"/>
    </source>
</evidence>
<dbReference type="AlphaFoldDB" id="A0A0A9V8U8"/>
<sequence>MPNPFVRDDIQLKKELPHFCNNPEQELSLSSRLHLLFPEDILAAEHSTCFHFGAFVLGQLSMLSLLSSLSFMLLTQLLLLYTTFSLPFSSFLVLTPDADSHLATALTPDADSPLATTGSSLRLS</sequence>
<accession>A0A0A9V8U8</accession>